<dbReference type="SMART" id="SM00490">
    <property type="entry name" value="HELICc"/>
    <property type="match status" value="1"/>
</dbReference>
<evidence type="ECO:0000256" key="11">
    <source>
        <dbReference type="ARBA" id="ARBA00022884"/>
    </source>
</evidence>
<keyword evidence="10" id="KW-0460">Magnesium</keyword>
<dbReference type="PROSITE" id="PS50142">
    <property type="entry name" value="RNASE_3_2"/>
    <property type="match status" value="2"/>
</dbReference>
<feature type="compositionally biased region" description="Acidic residues" evidence="16">
    <location>
        <begin position="1431"/>
        <end position="1453"/>
    </location>
</feature>
<feature type="domain" description="RNase III" evidence="17">
    <location>
        <begin position="1133"/>
        <end position="1320"/>
    </location>
</feature>
<feature type="domain" description="Helicase ATP-binding" evidence="18">
    <location>
        <begin position="31"/>
        <end position="211"/>
    </location>
</feature>
<dbReference type="InterPro" id="IPR001650">
    <property type="entry name" value="Helicase_C-like"/>
</dbReference>
<dbReference type="Proteomes" id="UP000799750">
    <property type="component" value="Unassembled WGS sequence"/>
</dbReference>
<dbReference type="GO" id="GO:0004386">
    <property type="term" value="F:helicase activity"/>
    <property type="evidence" value="ECO:0007669"/>
    <property type="project" value="UniProtKB-KW"/>
</dbReference>
<dbReference type="GO" id="GO:0005634">
    <property type="term" value="C:nucleus"/>
    <property type="evidence" value="ECO:0007669"/>
    <property type="project" value="TreeGrafter"/>
</dbReference>
<accession>A0A6A6R1S5</accession>
<keyword evidence="8" id="KW-0347">Helicase</keyword>
<protein>
    <submittedName>
        <fullName evidence="21">P-loop containing nucleoside triphosphate hydrolase protein</fullName>
    </submittedName>
</protein>
<dbReference type="GO" id="GO:0051607">
    <property type="term" value="P:defense response to virus"/>
    <property type="evidence" value="ECO:0007669"/>
    <property type="project" value="UniProtKB-KW"/>
</dbReference>
<dbReference type="Pfam" id="PF03368">
    <property type="entry name" value="Dicer_dimer"/>
    <property type="match status" value="1"/>
</dbReference>
<dbReference type="PROSITE" id="PS51192">
    <property type="entry name" value="HELICASE_ATP_BIND_1"/>
    <property type="match status" value="1"/>
</dbReference>
<dbReference type="Pfam" id="PF00270">
    <property type="entry name" value="DEAD"/>
    <property type="match status" value="1"/>
</dbReference>
<feature type="domain" description="Dicer dsRNA-binding fold" evidence="20">
    <location>
        <begin position="576"/>
        <end position="670"/>
    </location>
</feature>
<evidence type="ECO:0000256" key="6">
    <source>
        <dbReference type="ARBA" id="ARBA00022741"/>
    </source>
</evidence>
<evidence type="ECO:0000256" key="9">
    <source>
        <dbReference type="ARBA" id="ARBA00022840"/>
    </source>
</evidence>
<gene>
    <name evidence="21" type="ORF">BU16DRAFT_571245</name>
</gene>
<dbReference type="InterPro" id="IPR005034">
    <property type="entry name" value="Dicer_dimerisation"/>
</dbReference>
<evidence type="ECO:0000256" key="15">
    <source>
        <dbReference type="PROSITE-ProRule" id="PRU00657"/>
    </source>
</evidence>
<feature type="region of interest" description="Disordered" evidence="16">
    <location>
        <begin position="1429"/>
        <end position="1453"/>
    </location>
</feature>
<evidence type="ECO:0000256" key="10">
    <source>
        <dbReference type="ARBA" id="ARBA00022842"/>
    </source>
</evidence>
<evidence type="ECO:0000256" key="7">
    <source>
        <dbReference type="ARBA" id="ARBA00022801"/>
    </source>
</evidence>
<dbReference type="OrthoDB" id="416741at2759"/>
<evidence type="ECO:0000256" key="2">
    <source>
        <dbReference type="ARBA" id="ARBA00001946"/>
    </source>
</evidence>
<comment type="cofactor">
    <cofactor evidence="2">
        <name>Mg(2+)</name>
        <dbReference type="ChEBI" id="CHEBI:18420"/>
    </cofactor>
</comment>
<dbReference type="Pfam" id="PF00271">
    <property type="entry name" value="Helicase_C"/>
    <property type="match status" value="1"/>
</dbReference>
<keyword evidence="13" id="KW-0464">Manganese</keyword>
<dbReference type="PROSITE" id="PS51327">
    <property type="entry name" value="DICER_DSRBF"/>
    <property type="match status" value="1"/>
</dbReference>
<proteinExistence type="inferred from homology"/>
<dbReference type="GO" id="GO:0030422">
    <property type="term" value="P:siRNA processing"/>
    <property type="evidence" value="ECO:0007669"/>
    <property type="project" value="TreeGrafter"/>
</dbReference>
<dbReference type="Gene3D" id="1.10.1520.10">
    <property type="entry name" value="Ribonuclease III domain"/>
    <property type="match status" value="2"/>
</dbReference>
<dbReference type="PANTHER" id="PTHR14950">
    <property type="entry name" value="DICER-RELATED"/>
    <property type="match status" value="1"/>
</dbReference>
<evidence type="ECO:0000259" key="17">
    <source>
        <dbReference type="PROSITE" id="PS50142"/>
    </source>
</evidence>
<dbReference type="CDD" id="cd18034">
    <property type="entry name" value="DEXHc_dicer"/>
    <property type="match status" value="1"/>
</dbReference>
<evidence type="ECO:0000256" key="8">
    <source>
        <dbReference type="ARBA" id="ARBA00022806"/>
    </source>
</evidence>
<dbReference type="PANTHER" id="PTHR14950:SF37">
    <property type="entry name" value="ENDORIBONUCLEASE DICER"/>
    <property type="match status" value="1"/>
</dbReference>
<dbReference type="InterPro" id="IPR027417">
    <property type="entry name" value="P-loop_NTPase"/>
</dbReference>
<feature type="domain" description="RNase III" evidence="17">
    <location>
        <begin position="944"/>
        <end position="1093"/>
    </location>
</feature>
<evidence type="ECO:0000259" key="19">
    <source>
        <dbReference type="PROSITE" id="PS51194"/>
    </source>
</evidence>
<dbReference type="InterPro" id="IPR011545">
    <property type="entry name" value="DEAD/DEAH_box_helicase_dom"/>
</dbReference>
<dbReference type="GO" id="GO:0005524">
    <property type="term" value="F:ATP binding"/>
    <property type="evidence" value="ECO:0007669"/>
    <property type="project" value="UniProtKB-KW"/>
</dbReference>
<dbReference type="FunFam" id="1.10.1520.10:FF:000032">
    <property type="entry name" value="Dicer-like protein 2"/>
    <property type="match status" value="1"/>
</dbReference>
<dbReference type="Pfam" id="PF00636">
    <property type="entry name" value="Ribonuclease_3"/>
    <property type="match status" value="2"/>
</dbReference>
<dbReference type="InterPro" id="IPR038248">
    <property type="entry name" value="Dicer_dimer_sf"/>
</dbReference>
<comment type="similarity">
    <text evidence="15">Belongs to the helicase family. Dicer subfamily.</text>
</comment>
<dbReference type="SUPFAM" id="SSF69065">
    <property type="entry name" value="RNase III domain-like"/>
    <property type="match status" value="2"/>
</dbReference>
<dbReference type="InterPro" id="IPR014001">
    <property type="entry name" value="Helicase_ATP-bd"/>
</dbReference>
<dbReference type="CDD" id="cd00593">
    <property type="entry name" value="RIBOc"/>
    <property type="match status" value="2"/>
</dbReference>
<evidence type="ECO:0000256" key="4">
    <source>
        <dbReference type="ARBA" id="ARBA00022723"/>
    </source>
</evidence>
<dbReference type="SUPFAM" id="SSF52540">
    <property type="entry name" value="P-loop containing nucleoside triphosphate hydrolases"/>
    <property type="match status" value="1"/>
</dbReference>
<comment type="function">
    <text evidence="14">Dicer-like endonuclease involved in cleaving double-stranded RNA in the RNA interference (RNAi) pathway. Produces 21 to 25 bp dsRNAs (siRNAs) which target the selective destruction of homologous RNAs leading to sequence-specific suppression of gene expression, called post-transcriptional gene silencing (PTGS). Part of a broad host defense response against viral infection and transposons.</text>
</comment>
<evidence type="ECO:0000256" key="3">
    <source>
        <dbReference type="ARBA" id="ARBA00022721"/>
    </source>
</evidence>
<comment type="cofactor">
    <cofactor evidence="1">
        <name>Mn(2+)</name>
        <dbReference type="ChEBI" id="CHEBI:29035"/>
    </cofactor>
</comment>
<evidence type="ECO:0000256" key="16">
    <source>
        <dbReference type="SAM" id="MobiDB-lite"/>
    </source>
</evidence>
<dbReference type="GO" id="GO:0046872">
    <property type="term" value="F:metal ion binding"/>
    <property type="evidence" value="ECO:0007669"/>
    <property type="project" value="UniProtKB-KW"/>
</dbReference>
<keyword evidence="9" id="KW-0067">ATP-binding</keyword>
<dbReference type="Gene3D" id="3.40.50.300">
    <property type="entry name" value="P-loop containing nucleotide triphosphate hydrolases"/>
    <property type="match status" value="2"/>
</dbReference>
<feature type="domain" description="Helicase C-terminal" evidence="19">
    <location>
        <begin position="379"/>
        <end position="559"/>
    </location>
</feature>
<dbReference type="GO" id="GO:0005737">
    <property type="term" value="C:cytoplasm"/>
    <property type="evidence" value="ECO:0007669"/>
    <property type="project" value="TreeGrafter"/>
</dbReference>
<evidence type="ECO:0000313" key="21">
    <source>
        <dbReference type="EMBL" id="KAF2497347.1"/>
    </source>
</evidence>
<evidence type="ECO:0000313" key="22">
    <source>
        <dbReference type="Proteomes" id="UP000799750"/>
    </source>
</evidence>
<keyword evidence="12" id="KW-0051">Antiviral defense</keyword>
<evidence type="ECO:0000256" key="12">
    <source>
        <dbReference type="ARBA" id="ARBA00023118"/>
    </source>
</evidence>
<dbReference type="InterPro" id="IPR000999">
    <property type="entry name" value="RNase_III_dom"/>
</dbReference>
<dbReference type="PROSITE" id="PS00517">
    <property type="entry name" value="RNASE_3_1"/>
    <property type="match status" value="1"/>
</dbReference>
<keyword evidence="11 15" id="KW-0694">RNA-binding</keyword>
<evidence type="ECO:0000256" key="1">
    <source>
        <dbReference type="ARBA" id="ARBA00001936"/>
    </source>
</evidence>
<keyword evidence="4" id="KW-0479">Metal-binding</keyword>
<evidence type="ECO:0000256" key="13">
    <source>
        <dbReference type="ARBA" id="ARBA00023211"/>
    </source>
</evidence>
<organism evidence="21 22">
    <name type="scientific">Lophium mytilinum</name>
    <dbReference type="NCBI Taxonomy" id="390894"/>
    <lineage>
        <taxon>Eukaryota</taxon>
        <taxon>Fungi</taxon>
        <taxon>Dikarya</taxon>
        <taxon>Ascomycota</taxon>
        <taxon>Pezizomycotina</taxon>
        <taxon>Dothideomycetes</taxon>
        <taxon>Pleosporomycetidae</taxon>
        <taxon>Mytilinidiales</taxon>
        <taxon>Mytilinidiaceae</taxon>
        <taxon>Lophium</taxon>
    </lineage>
</organism>
<dbReference type="InterPro" id="IPR036389">
    <property type="entry name" value="RNase_III_sf"/>
</dbReference>
<dbReference type="SMART" id="SM00535">
    <property type="entry name" value="RIBOc"/>
    <property type="match status" value="2"/>
</dbReference>
<keyword evidence="5" id="KW-0677">Repeat</keyword>
<reference evidence="21" key="1">
    <citation type="journal article" date="2020" name="Stud. Mycol.">
        <title>101 Dothideomycetes genomes: a test case for predicting lifestyles and emergence of pathogens.</title>
        <authorList>
            <person name="Haridas S."/>
            <person name="Albert R."/>
            <person name="Binder M."/>
            <person name="Bloem J."/>
            <person name="Labutti K."/>
            <person name="Salamov A."/>
            <person name="Andreopoulos B."/>
            <person name="Baker S."/>
            <person name="Barry K."/>
            <person name="Bills G."/>
            <person name="Bluhm B."/>
            <person name="Cannon C."/>
            <person name="Castanera R."/>
            <person name="Culley D."/>
            <person name="Daum C."/>
            <person name="Ezra D."/>
            <person name="Gonzalez J."/>
            <person name="Henrissat B."/>
            <person name="Kuo A."/>
            <person name="Liang C."/>
            <person name="Lipzen A."/>
            <person name="Lutzoni F."/>
            <person name="Magnuson J."/>
            <person name="Mondo S."/>
            <person name="Nolan M."/>
            <person name="Ohm R."/>
            <person name="Pangilinan J."/>
            <person name="Park H.-J."/>
            <person name="Ramirez L."/>
            <person name="Alfaro M."/>
            <person name="Sun H."/>
            <person name="Tritt A."/>
            <person name="Yoshinaga Y."/>
            <person name="Zwiers L.-H."/>
            <person name="Turgeon B."/>
            <person name="Goodwin S."/>
            <person name="Spatafora J."/>
            <person name="Crous P."/>
            <person name="Grigoriev I."/>
        </authorList>
    </citation>
    <scope>NUCLEOTIDE SEQUENCE</scope>
    <source>
        <strain evidence="21">CBS 269.34</strain>
    </source>
</reference>
<dbReference type="SMART" id="SM00487">
    <property type="entry name" value="DEXDc"/>
    <property type="match status" value="1"/>
</dbReference>
<evidence type="ECO:0000259" key="18">
    <source>
        <dbReference type="PROSITE" id="PS51192"/>
    </source>
</evidence>
<dbReference type="SUPFAM" id="SSF54768">
    <property type="entry name" value="dsRNA-binding domain-like"/>
    <property type="match status" value="1"/>
</dbReference>
<dbReference type="Gene3D" id="3.30.160.380">
    <property type="entry name" value="Dicer dimerisation domain"/>
    <property type="match status" value="1"/>
</dbReference>
<dbReference type="EMBL" id="MU004186">
    <property type="protein sequence ID" value="KAF2497347.1"/>
    <property type="molecule type" value="Genomic_DNA"/>
</dbReference>
<dbReference type="GO" id="GO:0003723">
    <property type="term" value="F:RNA binding"/>
    <property type="evidence" value="ECO:0007669"/>
    <property type="project" value="UniProtKB-UniRule"/>
</dbReference>
<dbReference type="GO" id="GO:0004525">
    <property type="term" value="F:ribonuclease III activity"/>
    <property type="evidence" value="ECO:0007669"/>
    <property type="project" value="InterPro"/>
</dbReference>
<evidence type="ECO:0000256" key="5">
    <source>
        <dbReference type="ARBA" id="ARBA00022737"/>
    </source>
</evidence>
<keyword evidence="6" id="KW-0547">Nucleotide-binding</keyword>
<evidence type="ECO:0000259" key="20">
    <source>
        <dbReference type="PROSITE" id="PS51327"/>
    </source>
</evidence>
<dbReference type="GO" id="GO:0050688">
    <property type="term" value="P:regulation of defense response to virus"/>
    <property type="evidence" value="ECO:0007669"/>
    <property type="project" value="UniProtKB-KW"/>
</dbReference>
<name>A0A6A6R1S5_9PEZI</name>
<dbReference type="CDD" id="cd18802">
    <property type="entry name" value="SF2_C_dicer"/>
    <property type="match status" value="1"/>
</dbReference>
<keyword evidence="22" id="KW-1185">Reference proteome</keyword>
<keyword evidence="3" id="KW-0930">Antiviral protein</keyword>
<sequence>METRTNTSDGTSVVAGLPNEPFRLRSYQTEMVEASLKENIIVAMDTGSGKTHIALARTEAALETSDPSQIVWFLAPTKALCHQQYDVFCSNLPGFGIQFLSGEDDVDRWTDQSIWNDVLENVRIVISTHAVLLDALSHGFVKLNRLSLLIFDEAHHCTKDHPANQIMQKFYLPCKFSSVSDSIPRILGLSASPVINAKADGLETIEKNLDATTKTPKLHRSELIRFVHKPQLSTVTYCALDSKEFAKPDSFQRLCKIIGSLDIMQDPCVRQLVEQMEAGDPQARRRLEKTLVRLDTYCQKQLNSTAAKIADILNALGPWSADWFLRKCTLKFEKLIESSDPLLTPYSDTEKQYLHAILKKAVAGSTPVPSPIGRYCTPKVQALIDALVAQSSTNFRGIIFAEQRATVAVLGQLLSEHPRTRDVFRIGTFVGTSTSSKRKMNLADLAEPRLQQQVLEDFREGDRNLIIATSVLEEGIDISSCHLVIDFDPPKNLKAFVQRRGRARKEASKYIILTPSVLSVGTASNPWESLEEKMKEDYMNDLRNVKAAEEMETIEENSDLALRIATTSALVDLHNASQHLHHFCAVLQSNSSIDMRPQFSFKNDEYDMIRAHVTLPASVDASVRSSSSSKCWLTERNAKRDACLQAYKALYAAGLINDNLLPLGQEPEGTPQFNIPDKRPSLILVKPMVNPWSWVLSQRASTSENTEGAESLKESRNSDVNVTTYYRTLVCLSSADEQSVKLIVITQFPLPQIPEVILYWNVTKRYVISTKLLKSALYQEKEIEFFKATTFRLLHSIFGSRMPAERHDFVALFVPVEDGSSPKATQLRHWLQMTEKDSPTVDALTFLSQHQGQEAGLIQIHGNSRLFILRDIMTENNDTELHLTVSRFPKRRDFLHPENPRDQINEAYSSLLKLEAKDCIVHRLPASVSIFALFIPSLLNRYEVHMLAERLRTTILAPVSFDPTDLSIIVRAITASSTNEPDYQRLEFLGDCILKLCTSINLMASHLMWPEGYLTAEKGRTTSNGFLARATMQLGLERFIITKGFTGSKWKPPYEADVTSSQVEGSSKKVERSSKLIADVMESLIGASYVVGGLPNALSCLRTLLPTEDWKPLEESNQVLFDAVPKEPLPRHLAVVDSITGYTFTKKHLMLEALTHPSFVGPPEIASSSYQRLEFLGDAVLDYIISNHVFAHNPELSHETMHSIRSAMVNAAFLAFMSFENTIPEEQANITIDPITNARRPEEPSIVQRALWQYLRHSSPQTPQLQKAALIRHKASRDAVLSALREDCKYPWYLFARTEAEKFFSDIVESMLGAIYIDSHGDILACEGFIRKMGIMDCLERVLRDSVDCLHPKERLGHMAVSDTVVYKRVDTGDQGRYYCQVEVGGREIGGVVGGLKRLNAETEAAWWAVKILEEGEDTDMEGGVAVVESEASESEFEDAQEAMDEDQEMEET</sequence>
<evidence type="ECO:0000256" key="14">
    <source>
        <dbReference type="ARBA" id="ARBA00025403"/>
    </source>
</evidence>
<keyword evidence="7 21" id="KW-0378">Hydrolase</keyword>
<dbReference type="PROSITE" id="PS51194">
    <property type="entry name" value="HELICASE_CTER"/>
    <property type="match status" value="1"/>
</dbReference>